<dbReference type="Proteomes" id="UP000274315">
    <property type="component" value="Unassembled WGS sequence"/>
</dbReference>
<dbReference type="AlphaFoldDB" id="A0A3M5W8H7"/>
<sequence>SSDSELGPSRFAFSVILLSSESELSLKSASYGTVRIPNSYSTYTNTNTSVCKSSVPREAVSAPVDLPSGFERFTEDQRFRAMTALQSVEPTLREPLLDQWRHRCNSGSVKNPFGYLLSCMQKALSGEFNAQWQAPRASAQSPQAHSPQPKHLGNAPDQLKPTPPPPVKKVSPQDRDESALAAGRSSMMDIKRIIRPRTQG</sequence>
<reference evidence="2 3" key="1">
    <citation type="submission" date="2018-08" db="EMBL/GenBank/DDBJ databases">
        <title>Recombination of ecologically and evolutionarily significant loci maintains genetic cohesion in the Pseudomonas syringae species complex.</title>
        <authorList>
            <person name="Dillon M."/>
            <person name="Thakur S."/>
            <person name="Almeida R.N.D."/>
            <person name="Weir B.S."/>
            <person name="Guttman D.S."/>
        </authorList>
    </citation>
    <scope>NUCLEOTIDE SEQUENCE [LARGE SCALE GENOMIC DNA]</scope>
    <source>
        <strain evidence="2 3">ICMP 11935</strain>
    </source>
</reference>
<evidence type="ECO:0000256" key="1">
    <source>
        <dbReference type="SAM" id="MobiDB-lite"/>
    </source>
</evidence>
<evidence type="ECO:0000313" key="3">
    <source>
        <dbReference type="Proteomes" id="UP000274315"/>
    </source>
</evidence>
<name>A0A3M5W8H7_PSEAP</name>
<accession>A0A3M5W8H7</accession>
<feature type="region of interest" description="Disordered" evidence="1">
    <location>
        <begin position="131"/>
        <end position="200"/>
    </location>
</feature>
<proteinExistence type="predicted"/>
<organism evidence="2 3">
    <name type="scientific">Pseudomonas syringae pv. aptata</name>
    <dbReference type="NCBI Taxonomy" id="83167"/>
    <lineage>
        <taxon>Bacteria</taxon>
        <taxon>Pseudomonadati</taxon>
        <taxon>Pseudomonadota</taxon>
        <taxon>Gammaproteobacteria</taxon>
        <taxon>Pseudomonadales</taxon>
        <taxon>Pseudomonadaceae</taxon>
        <taxon>Pseudomonas</taxon>
        <taxon>Pseudomonas syringae</taxon>
    </lineage>
</organism>
<evidence type="ECO:0000313" key="2">
    <source>
        <dbReference type="EMBL" id="RMU66849.1"/>
    </source>
</evidence>
<comment type="caution">
    <text evidence="2">The sequence shown here is derived from an EMBL/GenBank/DDBJ whole genome shotgun (WGS) entry which is preliminary data.</text>
</comment>
<feature type="compositionally biased region" description="Low complexity" evidence="1">
    <location>
        <begin position="131"/>
        <end position="149"/>
    </location>
</feature>
<gene>
    <name evidence="2" type="ORF">ALP24_05176</name>
</gene>
<feature type="non-terminal residue" evidence="2">
    <location>
        <position position="1"/>
    </location>
</feature>
<dbReference type="EMBL" id="RBUF01000801">
    <property type="protein sequence ID" value="RMU66849.1"/>
    <property type="molecule type" value="Genomic_DNA"/>
</dbReference>
<protein>
    <submittedName>
        <fullName evidence="2">Uncharacterized protein</fullName>
    </submittedName>
</protein>